<evidence type="ECO:0000313" key="1">
    <source>
        <dbReference type="EMBL" id="TVT52132.1"/>
    </source>
</evidence>
<protein>
    <submittedName>
        <fullName evidence="1">Uncharacterized protein</fullName>
    </submittedName>
</protein>
<dbReference type="AlphaFoldDB" id="A0A558CTV8"/>
<name>A0A558CTV8_9PSEU</name>
<keyword evidence="2" id="KW-1185">Reference proteome</keyword>
<sequence>MTQRIKSESLKDERESQCLKWTLAKLDAENATQPFGLLLVQLRCPAQGFGDQSFRAVCVLQFGVIGMWVVTLGGGQSTARRMRLTQNAIRHVRRHALFSGKLDFRVRFDVPS</sequence>
<dbReference type="RefSeq" id="WP_144587986.1">
    <property type="nucleotide sequence ID" value="NZ_VJWX01000107.1"/>
</dbReference>
<dbReference type="EMBL" id="VJWX01000107">
    <property type="protein sequence ID" value="TVT52132.1"/>
    <property type="molecule type" value="Genomic_DNA"/>
</dbReference>
<accession>A0A558CTV8</accession>
<proteinExistence type="predicted"/>
<reference evidence="1 2" key="2">
    <citation type="submission" date="2019-08" db="EMBL/GenBank/DDBJ databases">
        <title>Amycolatopsis acidicola sp. nov., isolated from peat swamp forest soil.</title>
        <authorList>
            <person name="Srisuk N."/>
        </authorList>
    </citation>
    <scope>NUCLEOTIDE SEQUENCE [LARGE SCALE GENOMIC DNA]</scope>
    <source>
        <strain evidence="1 2">TBRC 6029</strain>
    </source>
</reference>
<dbReference type="Proteomes" id="UP000320011">
    <property type="component" value="Unassembled WGS sequence"/>
</dbReference>
<gene>
    <name evidence="1" type="ORF">FNH05_13410</name>
</gene>
<organism evidence="1 2">
    <name type="scientific">Amycolatopsis rhizosphaerae</name>
    <dbReference type="NCBI Taxonomy" id="2053003"/>
    <lineage>
        <taxon>Bacteria</taxon>
        <taxon>Bacillati</taxon>
        <taxon>Actinomycetota</taxon>
        <taxon>Actinomycetes</taxon>
        <taxon>Pseudonocardiales</taxon>
        <taxon>Pseudonocardiaceae</taxon>
        <taxon>Amycolatopsis</taxon>
    </lineage>
</organism>
<comment type="caution">
    <text evidence="1">The sequence shown here is derived from an EMBL/GenBank/DDBJ whole genome shotgun (WGS) entry which is preliminary data.</text>
</comment>
<evidence type="ECO:0000313" key="2">
    <source>
        <dbReference type="Proteomes" id="UP000320011"/>
    </source>
</evidence>
<reference evidence="1 2" key="1">
    <citation type="submission" date="2019-07" db="EMBL/GenBank/DDBJ databases">
        <authorList>
            <person name="Duangmal K."/>
            <person name="Teo W.F.A."/>
        </authorList>
    </citation>
    <scope>NUCLEOTIDE SEQUENCE [LARGE SCALE GENOMIC DNA]</scope>
    <source>
        <strain evidence="1 2">TBRC 6029</strain>
    </source>
</reference>